<evidence type="ECO:0000256" key="2">
    <source>
        <dbReference type="ARBA" id="ARBA00023125"/>
    </source>
</evidence>
<keyword evidence="3" id="KW-0804">Transcription</keyword>
<feature type="transmembrane region" description="Helical" evidence="4">
    <location>
        <begin position="142"/>
        <end position="161"/>
    </location>
</feature>
<keyword evidence="4" id="KW-1133">Transmembrane helix</keyword>
<evidence type="ECO:0000313" key="7">
    <source>
        <dbReference type="Proteomes" id="UP000006001"/>
    </source>
</evidence>
<evidence type="ECO:0000259" key="5">
    <source>
        <dbReference type="PROSITE" id="PS50043"/>
    </source>
</evidence>
<feature type="domain" description="HTH luxR-type" evidence="5">
    <location>
        <begin position="406"/>
        <end position="471"/>
    </location>
</feature>
<feature type="transmembrane region" description="Helical" evidence="4">
    <location>
        <begin position="206"/>
        <end position="230"/>
    </location>
</feature>
<dbReference type="InterPro" id="IPR036388">
    <property type="entry name" value="WH-like_DNA-bd_sf"/>
</dbReference>
<dbReference type="OrthoDB" id="9808843at2"/>
<dbReference type="InterPro" id="IPR016032">
    <property type="entry name" value="Sig_transdc_resp-reg_C-effctor"/>
</dbReference>
<feature type="transmembrane region" description="Helical" evidence="4">
    <location>
        <begin position="167"/>
        <end position="185"/>
    </location>
</feature>
<dbReference type="PANTHER" id="PTHR44688">
    <property type="entry name" value="DNA-BINDING TRANSCRIPTIONAL ACTIVATOR DEVR_DOSR"/>
    <property type="match status" value="1"/>
</dbReference>
<keyword evidence="2" id="KW-0238">DNA-binding</keyword>
<feature type="transmembrane region" description="Helical" evidence="4">
    <location>
        <begin position="82"/>
        <end position="101"/>
    </location>
</feature>
<dbReference type="Proteomes" id="UP000006001">
    <property type="component" value="Unassembled WGS sequence"/>
</dbReference>
<protein>
    <submittedName>
        <fullName evidence="6">Transcriptional regulator, LuxR family</fullName>
    </submittedName>
</protein>
<feature type="transmembrane region" description="Helical" evidence="4">
    <location>
        <begin position="107"/>
        <end position="130"/>
    </location>
</feature>
<dbReference type="GO" id="GO:0006355">
    <property type="term" value="P:regulation of DNA-templated transcription"/>
    <property type="evidence" value="ECO:0007669"/>
    <property type="project" value="InterPro"/>
</dbReference>
<evidence type="ECO:0000256" key="1">
    <source>
        <dbReference type="ARBA" id="ARBA00023015"/>
    </source>
</evidence>
<feature type="transmembrane region" description="Helical" evidence="4">
    <location>
        <begin position="295"/>
        <end position="314"/>
    </location>
</feature>
<dbReference type="CDD" id="cd06170">
    <property type="entry name" value="LuxR_C_like"/>
    <property type="match status" value="1"/>
</dbReference>
<name>D0WEC4_SLAES</name>
<keyword evidence="1" id="KW-0805">Transcription regulation</keyword>
<dbReference type="HOGENOM" id="CLU_027066_2_0_11"/>
<evidence type="ECO:0000256" key="4">
    <source>
        <dbReference type="SAM" id="Phobius"/>
    </source>
</evidence>
<gene>
    <name evidence="6" type="ORF">HMPREF0762_00152</name>
</gene>
<feature type="transmembrane region" description="Helical" evidence="4">
    <location>
        <begin position="326"/>
        <end position="347"/>
    </location>
</feature>
<organism evidence="6 7">
    <name type="scientific">Slackia exigua (strain ATCC 700122 / DSM 15923 / CIP 105133 / JCM 11022 / KCTC 5966 / S-7)</name>
    <dbReference type="NCBI Taxonomy" id="649764"/>
    <lineage>
        <taxon>Bacteria</taxon>
        <taxon>Bacillati</taxon>
        <taxon>Actinomycetota</taxon>
        <taxon>Coriobacteriia</taxon>
        <taxon>Eggerthellales</taxon>
        <taxon>Eggerthellaceae</taxon>
        <taxon>Slackia</taxon>
    </lineage>
</organism>
<dbReference type="Gene3D" id="1.10.10.10">
    <property type="entry name" value="Winged helix-like DNA-binding domain superfamily/Winged helix DNA-binding domain"/>
    <property type="match status" value="1"/>
</dbReference>
<keyword evidence="7" id="KW-1185">Reference proteome</keyword>
<dbReference type="AlphaFoldDB" id="D0WEC4"/>
<dbReference type="PROSITE" id="PS50043">
    <property type="entry name" value="HTH_LUXR_2"/>
    <property type="match status" value="1"/>
</dbReference>
<keyword evidence="4" id="KW-0812">Transmembrane</keyword>
<dbReference type="eggNOG" id="COG2197">
    <property type="taxonomic scope" value="Bacteria"/>
</dbReference>
<feature type="transmembrane region" description="Helical" evidence="4">
    <location>
        <begin position="270"/>
        <end position="289"/>
    </location>
</feature>
<keyword evidence="4" id="KW-0472">Membrane</keyword>
<comment type="caution">
    <text evidence="6">The sequence shown here is derived from an EMBL/GenBank/DDBJ whole genome shotgun (WGS) entry which is preliminary data.</text>
</comment>
<dbReference type="PRINTS" id="PR00038">
    <property type="entry name" value="HTHLUXR"/>
</dbReference>
<dbReference type="STRING" id="649764.HMPREF0762_00152"/>
<feature type="transmembrane region" description="Helical" evidence="4">
    <location>
        <begin position="359"/>
        <end position="379"/>
    </location>
</feature>
<dbReference type="PANTHER" id="PTHR44688:SF16">
    <property type="entry name" value="DNA-BINDING TRANSCRIPTIONAL ACTIVATOR DEVR_DOSR"/>
    <property type="match status" value="1"/>
</dbReference>
<dbReference type="SUPFAM" id="SSF46894">
    <property type="entry name" value="C-terminal effector domain of the bipartite response regulators"/>
    <property type="match status" value="1"/>
</dbReference>
<dbReference type="GO" id="GO:0003677">
    <property type="term" value="F:DNA binding"/>
    <property type="evidence" value="ECO:0007669"/>
    <property type="project" value="UniProtKB-KW"/>
</dbReference>
<sequence>MLSGETVIGRDRLIRHRTWENFGFGCTYAWLMTMLFGGGVGRIAGFDQMVLSIGFLLAGIGAGAVFSYASKTNVRVAGPIRSVPPFLIGALGSLMTVLIFVPLEGLALLVVLPISCVLSGCCYMLLVLRGNEVWAHARAERAMLNVSMGSLFAMLLCILSIVMPPIVSAALSSVLLLLGSVILNMTHVGRQQVRRHGEPSSMERRLLFKILAFVASFSFALGSLSALASLDASPGFHIALIAGPLAMSACIVAMTARFSPSTAFRRIHQLGNPIISIGCLLALAATSVFEFGCSLMLGGIVACDLFMWFVNAEIVARTKRPAEEVLARSCMIEAMAALAGYATVSVLGPLLGAGDRTSFVTALALICGILSVVVGSFVFTSHDARRLIESHQMAERSFVLADACAAISDACGLSPREQEVMTLLAEGRDSPYIQSTLVIAQNTAKTHMRNVYRKTGVSNKQELIAFTHEKLARMKDEAVRPSDV</sequence>
<evidence type="ECO:0000313" key="6">
    <source>
        <dbReference type="EMBL" id="EEZ62062.1"/>
    </source>
</evidence>
<evidence type="ECO:0000256" key="3">
    <source>
        <dbReference type="ARBA" id="ARBA00023163"/>
    </source>
</evidence>
<feature type="transmembrane region" description="Helical" evidence="4">
    <location>
        <begin position="236"/>
        <end position="258"/>
    </location>
</feature>
<dbReference type="InterPro" id="IPR000792">
    <property type="entry name" value="Tscrpt_reg_LuxR_C"/>
</dbReference>
<accession>D0WEC4</accession>
<dbReference type="SMART" id="SM00421">
    <property type="entry name" value="HTH_LUXR"/>
    <property type="match status" value="1"/>
</dbReference>
<proteinExistence type="predicted"/>
<reference evidence="6" key="1">
    <citation type="submission" date="2009-10" db="EMBL/GenBank/DDBJ databases">
        <authorList>
            <person name="Weinstock G."/>
            <person name="Sodergren E."/>
            <person name="Clifton S."/>
            <person name="Fulton L."/>
            <person name="Fulton B."/>
            <person name="Courtney L."/>
            <person name="Fronick C."/>
            <person name="Harrison M."/>
            <person name="Strong C."/>
            <person name="Farmer C."/>
            <person name="Delahaunty K."/>
            <person name="Markovic C."/>
            <person name="Hall O."/>
            <person name="Minx P."/>
            <person name="Tomlinson C."/>
            <person name="Mitreva M."/>
            <person name="Nelson J."/>
            <person name="Hou S."/>
            <person name="Wollam A."/>
            <person name="Pepin K.H."/>
            <person name="Johnson M."/>
            <person name="Bhonagiri V."/>
            <person name="Nash W.E."/>
            <person name="Warren W."/>
            <person name="Chinwalla A."/>
            <person name="Mardis E.R."/>
            <person name="Wilson R.K."/>
        </authorList>
    </citation>
    <scope>NUCLEOTIDE SEQUENCE [LARGE SCALE GENOMIC DNA]</scope>
    <source>
        <strain evidence="6">ATCC 700122</strain>
    </source>
</reference>
<dbReference type="EMBL" id="ACUX02000004">
    <property type="protein sequence ID" value="EEZ62062.1"/>
    <property type="molecule type" value="Genomic_DNA"/>
</dbReference>
<dbReference type="Pfam" id="PF00196">
    <property type="entry name" value="GerE"/>
    <property type="match status" value="1"/>
</dbReference>
<feature type="transmembrane region" description="Helical" evidence="4">
    <location>
        <begin position="21"/>
        <end position="44"/>
    </location>
</feature>
<feature type="transmembrane region" description="Helical" evidence="4">
    <location>
        <begin position="50"/>
        <end position="70"/>
    </location>
</feature>